<evidence type="ECO:0008006" key="3">
    <source>
        <dbReference type="Google" id="ProtNLM"/>
    </source>
</evidence>
<evidence type="ECO:0000313" key="2">
    <source>
        <dbReference type="Proteomes" id="UP001321249"/>
    </source>
</evidence>
<gene>
    <name evidence="1" type="ORF">GKO46_05340</name>
</gene>
<accession>A0ABD4XPQ0</accession>
<dbReference type="RefSeq" id="WP_342823954.1">
    <property type="nucleotide sequence ID" value="NZ_CP046146.1"/>
</dbReference>
<comment type="caution">
    <text evidence="1">The sequence shown here is derived from an EMBL/GenBank/DDBJ whole genome shotgun (WGS) entry which is preliminary data.</text>
</comment>
<dbReference type="AlphaFoldDB" id="A0ABD4XPQ0"/>
<organism evidence="1 2">
    <name type="scientific">Candidatus Lucifugimonas marina</name>
    <dbReference type="NCBI Taxonomy" id="3038979"/>
    <lineage>
        <taxon>Bacteria</taxon>
        <taxon>Bacillati</taxon>
        <taxon>Chloroflexota</taxon>
        <taxon>Dehalococcoidia</taxon>
        <taxon>SAR202 cluster</taxon>
        <taxon>Candidatus Lucifugimonadales</taxon>
        <taxon>Candidatus Lucifugimonadaceae</taxon>
        <taxon>Candidatus Lucifugimonas</taxon>
    </lineage>
</organism>
<proteinExistence type="predicted"/>
<name>A0ABD4XPQ0_9CHLR</name>
<evidence type="ECO:0000313" key="1">
    <source>
        <dbReference type="EMBL" id="MDG0866496.1"/>
    </source>
</evidence>
<protein>
    <recommendedName>
        <fullName evidence="3">Phospholipid/glycerol acyltransferase domain-containing protein</fullName>
    </recommendedName>
</protein>
<dbReference type="Proteomes" id="UP001321249">
    <property type="component" value="Unassembled WGS sequence"/>
</dbReference>
<dbReference type="EMBL" id="WMBE01000002">
    <property type="protein sequence ID" value="MDG0866496.1"/>
    <property type="molecule type" value="Genomic_DNA"/>
</dbReference>
<reference evidence="1 2" key="1">
    <citation type="submission" date="2019-11" db="EMBL/GenBank/DDBJ databases">
        <authorList>
            <person name="Cho J.-C."/>
        </authorList>
    </citation>
    <scope>NUCLEOTIDE SEQUENCE [LARGE SCALE GENOMIC DNA]</scope>
    <source>
        <strain evidence="1 2">JH702</strain>
    </source>
</reference>
<sequence length="218" mass="24571">MRSSSEGEIPNVRPVLLAPVHRTSADVFAIAEASKEFVSFVSTDSFGHNGVINFVQEKWTTAIGTVIWHEAGIDNPRKRAVALAKDVEDRLDRRLITAAFTQGEYQFDSVESVEEGLIGLLKRYEAKHLKQKGQELKIPIVPVGIEYNRGGRGLEQSAVGKWIEKWIPFTPNWTIPAFRTRITVRFGKAHYFEGQTARELTEEVMKEAADLSRIPYEA</sequence>